<dbReference type="PANTHER" id="PTHR32552">
    <property type="entry name" value="FERRICHROME IRON RECEPTOR-RELATED"/>
    <property type="match status" value="1"/>
</dbReference>
<dbReference type="Pfam" id="PF07715">
    <property type="entry name" value="Plug"/>
    <property type="match status" value="1"/>
</dbReference>
<evidence type="ECO:0000256" key="7">
    <source>
        <dbReference type="ARBA" id="ARBA00022729"/>
    </source>
</evidence>
<protein>
    <submittedName>
        <fullName evidence="21">TonB-dependent siderophore receptor</fullName>
    </submittedName>
</protein>
<dbReference type="InterPro" id="IPR036942">
    <property type="entry name" value="Beta-barrel_TonB_sf"/>
</dbReference>
<evidence type="ECO:0000256" key="3">
    <source>
        <dbReference type="ARBA" id="ARBA00022448"/>
    </source>
</evidence>
<dbReference type="GO" id="GO:0009279">
    <property type="term" value="C:cell outer membrane"/>
    <property type="evidence" value="ECO:0007669"/>
    <property type="project" value="UniProtKB-SubCell"/>
</dbReference>
<dbReference type="RefSeq" id="WP_157403533.1">
    <property type="nucleotide sequence ID" value="NZ_JABULY010000004.1"/>
</dbReference>
<evidence type="ECO:0000256" key="1">
    <source>
        <dbReference type="ARBA" id="ARBA00004571"/>
    </source>
</evidence>
<keyword evidence="7 17" id="KW-0732">Signal</keyword>
<evidence type="ECO:0000256" key="8">
    <source>
        <dbReference type="ARBA" id="ARBA00023004"/>
    </source>
</evidence>
<dbReference type="PROSITE" id="PS01156">
    <property type="entry name" value="TONB_DEPENDENT_REC_2"/>
    <property type="match status" value="1"/>
</dbReference>
<dbReference type="GO" id="GO:0015891">
    <property type="term" value="P:siderophore transport"/>
    <property type="evidence" value="ECO:0007669"/>
    <property type="project" value="InterPro"/>
</dbReference>
<keyword evidence="9" id="KW-0406">Ion transport</keyword>
<feature type="signal peptide" evidence="17">
    <location>
        <begin position="1"/>
        <end position="22"/>
    </location>
</feature>
<dbReference type="Gene3D" id="2.170.130.10">
    <property type="entry name" value="TonB-dependent receptor, plug domain"/>
    <property type="match status" value="1"/>
</dbReference>
<dbReference type="Proteomes" id="UP001196379">
    <property type="component" value="Unassembled WGS sequence"/>
</dbReference>
<dbReference type="EMBL" id="JABUMC010000004">
    <property type="protein sequence ID" value="MBV6546267.1"/>
    <property type="molecule type" value="Genomic_DNA"/>
</dbReference>
<dbReference type="CDD" id="cd01347">
    <property type="entry name" value="ligand_gated_channel"/>
    <property type="match status" value="1"/>
</dbReference>
<comment type="caution">
    <text evidence="21">The sequence shown here is derived from an EMBL/GenBank/DDBJ whole genome shotgun (WGS) entry which is preliminary data.</text>
</comment>
<dbReference type="SUPFAM" id="SSF56935">
    <property type="entry name" value="Porins"/>
    <property type="match status" value="1"/>
</dbReference>
<evidence type="ECO:0000256" key="12">
    <source>
        <dbReference type="ARBA" id="ARBA00023170"/>
    </source>
</evidence>
<evidence type="ECO:0000256" key="11">
    <source>
        <dbReference type="ARBA" id="ARBA00023136"/>
    </source>
</evidence>
<dbReference type="InterPro" id="IPR010917">
    <property type="entry name" value="TonB_rcpt_CS"/>
</dbReference>
<sequence>MLKPDFRLSLISLALFSSIGVADTQHLKVVDVNADTKTLATGYSPTQSLSGTKTVTALMRTPMSVEVVSNKLMKDQGVDHVIDALNYHSGIISNYRGSNQQMEITIRGIGSKNNSSGGTVPTYLNGISYKADYAIKPFFLERIDIVKGPNSVLYGQANPGGVMDLVTKKATGKNLGELQFVLGSNHRYQVGLDLDYKLSETLSGRVIGQFEKTNWKEKYVKEQGGAVAPSLVWQPTDSTKWELYGYFAKQPKAGDRNFLVSQGLITSVNGKKIPYDFFPSDPNFHHLSTEQVHLGSQFSHQFNENLSFRQNIRYSRSKETFRNLVVASIMPNNQSELRRMARAWEDQKNEFGIDNQLESKFSLGGTKHTLLTGIDYRHTHDDSIFKANASVPSINWQNPKYGVNVGPLKVQRNLVQSMGQLGVYAQDQVEIGNLDIMLGGRFDKVKTKVIDLVKTQRKDNQAHQFTWRTGAIYNFDNGFAPYVSYSTSFLPTTEMDKQGKVLKPTKAAQWEAGIKYQPNETLFLTLASFEINQRDLVELEPKTRIAKQIGKVKTKGLEANLSAQLTDEIALLATYAYINKTIKQAPDSQTIGKTPWGIPRHQASLWAKYSIKNGALNGVGIAGGVRYFGTTWGSNTNAFRVPHFTLYDVALQYDFLPKFNVNMDMQLNVQNLTNKKYVSSCAHSNACFYGKERLVSLTTNYRF</sequence>
<keyword evidence="6 14" id="KW-0812">Transmembrane</keyword>
<evidence type="ECO:0000256" key="16">
    <source>
        <dbReference type="RuleBase" id="RU003357"/>
    </source>
</evidence>
<evidence type="ECO:0000313" key="21">
    <source>
        <dbReference type="EMBL" id="MBV6546267.1"/>
    </source>
</evidence>
<dbReference type="InterPro" id="IPR010105">
    <property type="entry name" value="TonB_sidphr_rcpt"/>
</dbReference>
<dbReference type="InterPro" id="IPR000531">
    <property type="entry name" value="Beta-barrel_TonB"/>
</dbReference>
<evidence type="ECO:0000256" key="2">
    <source>
        <dbReference type="ARBA" id="ARBA00009810"/>
    </source>
</evidence>
<comment type="subcellular location">
    <subcellularLocation>
        <location evidence="1 14">Cell outer membrane</location>
        <topology evidence="1 14">Multi-pass membrane protein</topology>
    </subcellularLocation>
</comment>
<dbReference type="AlphaFoldDB" id="A0A949WNS4"/>
<feature type="short sequence motif" description="TonB C-terminal box" evidence="15">
    <location>
        <begin position="686"/>
        <end position="703"/>
    </location>
</feature>
<evidence type="ECO:0000259" key="19">
    <source>
        <dbReference type="Pfam" id="PF07715"/>
    </source>
</evidence>
<feature type="domain" description="TonB-dependent receptor-like beta-barrel" evidence="18">
    <location>
        <begin position="234"/>
        <end position="672"/>
    </location>
</feature>
<keyword evidence="3 14" id="KW-0813">Transport</keyword>
<dbReference type="Pfam" id="PF00593">
    <property type="entry name" value="TonB_dep_Rec_b-barrel"/>
    <property type="match status" value="1"/>
</dbReference>
<dbReference type="EMBL" id="JABULY010000004">
    <property type="protein sequence ID" value="MBV6531979.1"/>
    <property type="molecule type" value="Genomic_DNA"/>
</dbReference>
<evidence type="ECO:0000313" key="20">
    <source>
        <dbReference type="EMBL" id="MBV6531979.1"/>
    </source>
</evidence>
<name>A0A949WNS4_9PAST</name>
<evidence type="ECO:0000256" key="10">
    <source>
        <dbReference type="ARBA" id="ARBA00023077"/>
    </source>
</evidence>
<dbReference type="InterPro" id="IPR039426">
    <property type="entry name" value="TonB-dep_rcpt-like"/>
</dbReference>
<dbReference type="PROSITE" id="PS52016">
    <property type="entry name" value="TONB_DEPENDENT_REC_3"/>
    <property type="match status" value="1"/>
</dbReference>
<dbReference type="GO" id="GO:0015344">
    <property type="term" value="F:siderophore uptake transmembrane transporter activity"/>
    <property type="evidence" value="ECO:0007669"/>
    <property type="project" value="TreeGrafter"/>
</dbReference>
<dbReference type="PANTHER" id="PTHR32552:SF68">
    <property type="entry name" value="FERRICHROME OUTER MEMBRANE TRANSPORTER_PHAGE RECEPTOR"/>
    <property type="match status" value="1"/>
</dbReference>
<dbReference type="InterPro" id="IPR037066">
    <property type="entry name" value="Plug_dom_sf"/>
</dbReference>
<dbReference type="InterPro" id="IPR012910">
    <property type="entry name" value="Plug_dom"/>
</dbReference>
<keyword evidence="4 14" id="KW-1134">Transmembrane beta strand</keyword>
<evidence type="ECO:0000313" key="23">
    <source>
        <dbReference type="Proteomes" id="UP001196379"/>
    </source>
</evidence>
<evidence type="ECO:0000256" key="14">
    <source>
        <dbReference type="PROSITE-ProRule" id="PRU01360"/>
    </source>
</evidence>
<reference evidence="21 23" key="1">
    <citation type="journal article" date="2021" name="Mol. Ecol.">
        <title>Polar bear-adapted Ursidibacter maritimus are remarkably conserved after generations in captivity.</title>
        <authorList>
            <person name="Espinosa-Gongora C."/>
            <person name="Hansen M.J."/>
            <person name="Bertelsen M.F."/>
            <person name="Bojesen A.M."/>
        </authorList>
    </citation>
    <scope>NUCLEOTIDE SEQUENCE</scope>
    <source>
        <strain evidence="21">Pb43105x</strain>
        <strain evidence="20 23">Pb43106</strain>
    </source>
</reference>
<proteinExistence type="inferred from homology"/>
<keyword evidence="13 14" id="KW-0998">Cell outer membrane</keyword>
<feature type="domain" description="TonB-dependent receptor plug" evidence="19">
    <location>
        <begin position="58"/>
        <end position="162"/>
    </location>
</feature>
<organism evidence="21 22">
    <name type="scientific">Ursidibacter maritimus</name>
    <dbReference type="NCBI Taxonomy" id="1331689"/>
    <lineage>
        <taxon>Bacteria</taxon>
        <taxon>Pseudomonadati</taxon>
        <taxon>Pseudomonadota</taxon>
        <taxon>Gammaproteobacteria</taxon>
        <taxon>Pasteurellales</taxon>
        <taxon>Pasteurellaceae</taxon>
        <taxon>Ursidibacter</taxon>
    </lineage>
</organism>
<evidence type="ECO:0000256" key="9">
    <source>
        <dbReference type="ARBA" id="ARBA00023065"/>
    </source>
</evidence>
<evidence type="ECO:0000256" key="4">
    <source>
        <dbReference type="ARBA" id="ARBA00022452"/>
    </source>
</evidence>
<evidence type="ECO:0000256" key="6">
    <source>
        <dbReference type="ARBA" id="ARBA00022692"/>
    </source>
</evidence>
<feature type="chain" id="PRO_5036682114" evidence="17">
    <location>
        <begin position="23"/>
        <end position="703"/>
    </location>
</feature>
<dbReference type="Gene3D" id="2.40.170.20">
    <property type="entry name" value="TonB-dependent receptor, beta-barrel domain"/>
    <property type="match status" value="1"/>
</dbReference>
<dbReference type="GeneID" id="65549430"/>
<dbReference type="OrthoDB" id="127311at2"/>
<evidence type="ECO:0000256" key="13">
    <source>
        <dbReference type="ARBA" id="ARBA00023237"/>
    </source>
</evidence>
<evidence type="ECO:0000313" key="22">
    <source>
        <dbReference type="Proteomes" id="UP000732858"/>
    </source>
</evidence>
<evidence type="ECO:0000256" key="15">
    <source>
        <dbReference type="PROSITE-ProRule" id="PRU10144"/>
    </source>
</evidence>
<keyword evidence="10 16" id="KW-0798">TonB box</keyword>
<evidence type="ECO:0000256" key="17">
    <source>
        <dbReference type="SAM" id="SignalP"/>
    </source>
</evidence>
<keyword evidence="12 21" id="KW-0675">Receptor</keyword>
<evidence type="ECO:0000256" key="5">
    <source>
        <dbReference type="ARBA" id="ARBA00022496"/>
    </source>
</evidence>
<comment type="similarity">
    <text evidence="2 14 16">Belongs to the TonB-dependent receptor family.</text>
</comment>
<keyword evidence="11 14" id="KW-0472">Membrane</keyword>
<dbReference type="Proteomes" id="UP000732858">
    <property type="component" value="Unassembled WGS sequence"/>
</dbReference>
<keyword evidence="23" id="KW-1185">Reference proteome</keyword>
<dbReference type="GO" id="GO:0038023">
    <property type="term" value="F:signaling receptor activity"/>
    <property type="evidence" value="ECO:0007669"/>
    <property type="project" value="InterPro"/>
</dbReference>
<keyword evidence="8" id="KW-0408">Iron</keyword>
<accession>A0A949WNS4</accession>
<evidence type="ECO:0000259" key="18">
    <source>
        <dbReference type="Pfam" id="PF00593"/>
    </source>
</evidence>
<dbReference type="NCBIfam" id="TIGR01783">
    <property type="entry name" value="TonB-siderophor"/>
    <property type="match status" value="1"/>
</dbReference>
<gene>
    <name evidence="20" type="ORF">HT657_07505</name>
    <name evidence="21" type="ORF">HT672_02985</name>
</gene>
<keyword evidence="5" id="KW-0410">Iron transport</keyword>